<dbReference type="GO" id="GO:0005886">
    <property type="term" value="C:plasma membrane"/>
    <property type="evidence" value="ECO:0007669"/>
    <property type="project" value="UniProtKB-SubCell"/>
</dbReference>
<dbReference type="Proteomes" id="UP000532440">
    <property type="component" value="Unassembled WGS sequence"/>
</dbReference>
<dbReference type="InterPro" id="IPR013563">
    <property type="entry name" value="Oligopep_ABC_C"/>
</dbReference>
<dbReference type="GO" id="GO:0015833">
    <property type="term" value="P:peptide transport"/>
    <property type="evidence" value="ECO:0007669"/>
    <property type="project" value="InterPro"/>
</dbReference>
<evidence type="ECO:0000256" key="6">
    <source>
        <dbReference type="ARBA" id="ARBA00022741"/>
    </source>
</evidence>
<dbReference type="Gene3D" id="3.40.50.300">
    <property type="entry name" value="P-loop containing nucleotide triphosphate hydrolases"/>
    <property type="match status" value="1"/>
</dbReference>
<dbReference type="Pfam" id="PF00005">
    <property type="entry name" value="ABC_tran"/>
    <property type="match status" value="1"/>
</dbReference>
<evidence type="ECO:0000256" key="7">
    <source>
        <dbReference type="ARBA" id="ARBA00022840"/>
    </source>
</evidence>
<keyword evidence="7 10" id="KW-0067">ATP-binding</keyword>
<gene>
    <name evidence="10" type="ORF">HNQ70_002806</name>
</gene>
<dbReference type="NCBIfam" id="TIGR01727">
    <property type="entry name" value="oligo_HPY"/>
    <property type="match status" value="1"/>
</dbReference>
<comment type="subcellular location">
    <subcellularLocation>
        <location evidence="1">Cell inner membrane</location>
        <topology evidence="1">Peripheral membrane protein</topology>
    </subcellularLocation>
</comment>
<dbReference type="Pfam" id="PF08352">
    <property type="entry name" value="oligo_HPY"/>
    <property type="match status" value="1"/>
</dbReference>
<evidence type="ECO:0000256" key="2">
    <source>
        <dbReference type="ARBA" id="ARBA00005417"/>
    </source>
</evidence>
<comment type="similarity">
    <text evidence="2">Belongs to the ABC transporter superfamily.</text>
</comment>
<feature type="domain" description="ABC transporter" evidence="9">
    <location>
        <begin position="6"/>
        <end position="257"/>
    </location>
</feature>
<evidence type="ECO:0000256" key="3">
    <source>
        <dbReference type="ARBA" id="ARBA00022448"/>
    </source>
</evidence>
<dbReference type="InterPro" id="IPR017871">
    <property type="entry name" value="ABC_transporter-like_CS"/>
</dbReference>
<comment type="caution">
    <text evidence="10">The sequence shown here is derived from an EMBL/GenBank/DDBJ whole genome shotgun (WGS) entry which is preliminary data.</text>
</comment>
<dbReference type="FunFam" id="3.40.50.300:FF:000016">
    <property type="entry name" value="Oligopeptide ABC transporter ATP-binding component"/>
    <property type="match status" value="1"/>
</dbReference>
<reference evidence="10 11" key="1">
    <citation type="submission" date="2020-08" db="EMBL/GenBank/DDBJ databases">
        <title>Genomic Encyclopedia of Type Strains, Phase IV (KMG-IV): sequencing the most valuable type-strain genomes for metagenomic binning, comparative biology and taxonomic classification.</title>
        <authorList>
            <person name="Goeker M."/>
        </authorList>
    </citation>
    <scope>NUCLEOTIDE SEQUENCE [LARGE SCALE GENOMIC DNA]</scope>
    <source>
        <strain evidence="10 11">DSM 29781</strain>
    </source>
</reference>
<evidence type="ECO:0000256" key="8">
    <source>
        <dbReference type="ARBA" id="ARBA00023136"/>
    </source>
</evidence>
<proteinExistence type="inferred from homology"/>
<dbReference type="GO" id="GO:0005524">
    <property type="term" value="F:ATP binding"/>
    <property type="evidence" value="ECO:0007669"/>
    <property type="project" value="UniProtKB-KW"/>
</dbReference>
<dbReference type="AlphaFoldDB" id="A0A7W8HKB7"/>
<dbReference type="PANTHER" id="PTHR43297:SF2">
    <property type="entry name" value="DIPEPTIDE TRANSPORT ATP-BINDING PROTEIN DPPD"/>
    <property type="match status" value="1"/>
</dbReference>
<protein>
    <submittedName>
        <fullName evidence="10">Oligopeptide transport system ATP-binding protein</fullName>
    </submittedName>
</protein>
<keyword evidence="11" id="KW-1185">Reference proteome</keyword>
<dbReference type="GO" id="GO:0055085">
    <property type="term" value="P:transmembrane transport"/>
    <property type="evidence" value="ECO:0007669"/>
    <property type="project" value="UniProtKB-ARBA"/>
</dbReference>
<evidence type="ECO:0000256" key="4">
    <source>
        <dbReference type="ARBA" id="ARBA00022475"/>
    </source>
</evidence>
<evidence type="ECO:0000256" key="5">
    <source>
        <dbReference type="ARBA" id="ARBA00022519"/>
    </source>
</evidence>
<dbReference type="PROSITE" id="PS00211">
    <property type="entry name" value="ABC_TRANSPORTER_1"/>
    <property type="match status" value="1"/>
</dbReference>
<dbReference type="PROSITE" id="PS50893">
    <property type="entry name" value="ABC_TRANSPORTER_2"/>
    <property type="match status" value="1"/>
</dbReference>
<sequence length="323" mass="34913">MSDPLLSVRDLTTRFRTERGTVTAVDRVSFDVEAGETLAIVGESGSGKSVTAMSILRLIPTPPGRIESGEIMFDGQDLLKLSDAGIRAVRGDRIAMIFQEPMSSLNPAITIGRQVAEPINLHRGTPWGKAIGMARDLLAKVHIPDAESRVSAYPHQFSGGMRQRAMIAMALACNPQLIIADEPTTALDVTVQAQILDLLKELAGGTRSALILITHDLGVVARYADRVVVMYGGRVVESAPATELYARPRHPYTRGLMASVPKVDGDTNQRLVPIEGQPPDLAALPPGCAFAPRCRHATERCASERPELRDIGARHRVACLFDL</sequence>
<evidence type="ECO:0000313" key="11">
    <source>
        <dbReference type="Proteomes" id="UP000532440"/>
    </source>
</evidence>
<evidence type="ECO:0000259" key="9">
    <source>
        <dbReference type="PROSITE" id="PS50893"/>
    </source>
</evidence>
<dbReference type="SUPFAM" id="SSF52540">
    <property type="entry name" value="P-loop containing nucleoside triphosphate hydrolases"/>
    <property type="match status" value="1"/>
</dbReference>
<dbReference type="InterPro" id="IPR050388">
    <property type="entry name" value="ABC_Ni/Peptide_Import"/>
</dbReference>
<keyword evidence="8" id="KW-0472">Membrane</keyword>
<dbReference type="InterPro" id="IPR027417">
    <property type="entry name" value="P-loop_NTPase"/>
</dbReference>
<evidence type="ECO:0000313" key="10">
    <source>
        <dbReference type="EMBL" id="MBB5272783.1"/>
    </source>
</evidence>
<keyword evidence="5" id="KW-0997">Cell inner membrane</keyword>
<dbReference type="InterPro" id="IPR003593">
    <property type="entry name" value="AAA+_ATPase"/>
</dbReference>
<dbReference type="PANTHER" id="PTHR43297">
    <property type="entry name" value="OLIGOPEPTIDE TRANSPORT ATP-BINDING PROTEIN APPD"/>
    <property type="match status" value="1"/>
</dbReference>
<name>A0A7W8HKB7_9BURK</name>
<keyword evidence="6" id="KW-0547">Nucleotide-binding</keyword>
<keyword evidence="4" id="KW-1003">Cell membrane</keyword>
<dbReference type="RefSeq" id="WP_183968630.1">
    <property type="nucleotide sequence ID" value="NZ_BAABEW010000012.1"/>
</dbReference>
<accession>A0A7W8HKB7</accession>
<keyword evidence="3" id="KW-0813">Transport</keyword>
<evidence type="ECO:0000256" key="1">
    <source>
        <dbReference type="ARBA" id="ARBA00004417"/>
    </source>
</evidence>
<organism evidence="10 11">
    <name type="scientific">Quisquiliibacterium transsilvanicum</name>
    <dbReference type="NCBI Taxonomy" id="1549638"/>
    <lineage>
        <taxon>Bacteria</taxon>
        <taxon>Pseudomonadati</taxon>
        <taxon>Pseudomonadota</taxon>
        <taxon>Betaproteobacteria</taxon>
        <taxon>Burkholderiales</taxon>
        <taxon>Burkholderiaceae</taxon>
        <taxon>Quisquiliibacterium</taxon>
    </lineage>
</organism>
<dbReference type="EMBL" id="JACHGB010000005">
    <property type="protein sequence ID" value="MBB5272783.1"/>
    <property type="molecule type" value="Genomic_DNA"/>
</dbReference>
<dbReference type="CDD" id="cd03257">
    <property type="entry name" value="ABC_NikE_OppD_transporters"/>
    <property type="match status" value="1"/>
</dbReference>
<dbReference type="SMART" id="SM00382">
    <property type="entry name" value="AAA"/>
    <property type="match status" value="1"/>
</dbReference>
<dbReference type="GO" id="GO:0016887">
    <property type="term" value="F:ATP hydrolysis activity"/>
    <property type="evidence" value="ECO:0007669"/>
    <property type="project" value="InterPro"/>
</dbReference>
<dbReference type="InterPro" id="IPR003439">
    <property type="entry name" value="ABC_transporter-like_ATP-bd"/>
</dbReference>